<name>I4D3A8_DESAJ</name>
<reference evidence="1 2" key="1">
    <citation type="journal article" date="2012" name="J. Bacteriol.">
        <title>Complete genome sequences of Desulfosporosinus orientis DSM765T, Desulfosporosinus youngiae DSM17734T, Desulfosporosinus meridiei DSM13257T, and Desulfosporosinus acidiphilus DSM22704T.</title>
        <authorList>
            <person name="Pester M."/>
            <person name="Brambilla E."/>
            <person name="Alazard D."/>
            <person name="Rattei T."/>
            <person name="Weinmaier T."/>
            <person name="Han J."/>
            <person name="Lucas S."/>
            <person name="Lapidus A."/>
            <person name="Cheng J.F."/>
            <person name="Goodwin L."/>
            <person name="Pitluck S."/>
            <person name="Peters L."/>
            <person name="Ovchinnikova G."/>
            <person name="Teshima H."/>
            <person name="Detter J.C."/>
            <person name="Han C.S."/>
            <person name="Tapia R."/>
            <person name="Land M.L."/>
            <person name="Hauser L."/>
            <person name="Kyrpides N.C."/>
            <person name="Ivanova N.N."/>
            <person name="Pagani I."/>
            <person name="Huntmann M."/>
            <person name="Wei C.L."/>
            <person name="Davenport K.W."/>
            <person name="Daligault H."/>
            <person name="Chain P.S."/>
            <person name="Chen A."/>
            <person name="Mavromatis K."/>
            <person name="Markowitz V."/>
            <person name="Szeto E."/>
            <person name="Mikhailova N."/>
            <person name="Pati A."/>
            <person name="Wagner M."/>
            <person name="Woyke T."/>
            <person name="Ollivier B."/>
            <person name="Klenk H.P."/>
            <person name="Spring S."/>
            <person name="Loy A."/>
        </authorList>
    </citation>
    <scope>NUCLEOTIDE SEQUENCE [LARGE SCALE GENOMIC DNA]</scope>
    <source>
        <strain evidence="2">DSM 22704 / JCM 16185 / SJ4</strain>
    </source>
</reference>
<protein>
    <submittedName>
        <fullName evidence="1">Uncharacterized protein</fullName>
    </submittedName>
</protein>
<keyword evidence="2" id="KW-1185">Reference proteome</keyword>
<evidence type="ECO:0000313" key="1">
    <source>
        <dbReference type="EMBL" id="AFM40282.1"/>
    </source>
</evidence>
<evidence type="ECO:0000313" key="2">
    <source>
        <dbReference type="Proteomes" id="UP000002892"/>
    </source>
</evidence>
<organism evidence="1 2">
    <name type="scientific">Desulfosporosinus acidiphilus (strain DSM 22704 / JCM 16185 / SJ4)</name>
    <dbReference type="NCBI Taxonomy" id="646529"/>
    <lineage>
        <taxon>Bacteria</taxon>
        <taxon>Bacillati</taxon>
        <taxon>Bacillota</taxon>
        <taxon>Clostridia</taxon>
        <taxon>Eubacteriales</taxon>
        <taxon>Desulfitobacteriaceae</taxon>
        <taxon>Desulfosporosinus</taxon>
    </lineage>
</organism>
<dbReference type="HOGENOM" id="CLU_2769023_0_0_9"/>
<dbReference type="Proteomes" id="UP000002892">
    <property type="component" value="Chromosome"/>
</dbReference>
<gene>
    <name evidence="1" type="ordered locus">Desaci_1254</name>
</gene>
<dbReference type="AlphaFoldDB" id="I4D3A8"/>
<sequence>MKFICHLSVIENWYAGLLRSIKKLPKLASVDKEIVAELSDEQNLHLTGRTKDLIPLLENLLKLLNLDMD</sequence>
<proteinExistence type="predicted"/>
<dbReference type="KEGG" id="dai:Desaci_1254"/>
<accession>I4D3A8</accession>
<dbReference type="EMBL" id="CP003639">
    <property type="protein sequence ID" value="AFM40282.1"/>
    <property type="molecule type" value="Genomic_DNA"/>
</dbReference>